<dbReference type="NCBIfam" id="TIGR02436">
    <property type="entry name" value="four helix bundle protein"/>
    <property type="match status" value="1"/>
</dbReference>
<sequence>MKTENIIADKTFKFSLSIISLFKKLQEEKEFIISKQMLRSSTSIGANVQEATAAQSKRDFINKMSIASKEARETKYWLRLLSESELTEINVSNEIREITHIINIITKIIITARKNV</sequence>
<comment type="caution">
    <text evidence="1">The sequence shown here is derived from an EMBL/GenBank/DDBJ whole genome shotgun (WGS) entry which is preliminary data.</text>
</comment>
<gene>
    <name evidence="1" type="ORF">KW502_06485</name>
</gene>
<dbReference type="Proteomes" id="UP000719267">
    <property type="component" value="Unassembled WGS sequence"/>
</dbReference>
<organism evidence="1 2">
    <name type="scientific">Mesonia aestuariivivens</name>
    <dbReference type="NCBI Taxonomy" id="2796128"/>
    <lineage>
        <taxon>Bacteria</taxon>
        <taxon>Pseudomonadati</taxon>
        <taxon>Bacteroidota</taxon>
        <taxon>Flavobacteriia</taxon>
        <taxon>Flavobacteriales</taxon>
        <taxon>Flavobacteriaceae</taxon>
        <taxon>Mesonia</taxon>
    </lineage>
</organism>
<reference evidence="1 2" key="1">
    <citation type="submission" date="2021-07" db="EMBL/GenBank/DDBJ databases">
        <title>Mesonia aestuariivivens sp. nov., isolated from a tidal flat.</title>
        <authorList>
            <person name="Kim Y.-O."/>
            <person name="Yoon J.-H."/>
        </authorList>
    </citation>
    <scope>NUCLEOTIDE SEQUENCE [LARGE SCALE GENOMIC DNA]</scope>
    <source>
        <strain evidence="1 2">JHPTF-M18</strain>
    </source>
</reference>
<evidence type="ECO:0000313" key="2">
    <source>
        <dbReference type="Proteomes" id="UP000719267"/>
    </source>
</evidence>
<protein>
    <submittedName>
        <fullName evidence="1">Four helix bundle protein</fullName>
    </submittedName>
</protein>
<dbReference type="Pfam" id="PF05635">
    <property type="entry name" value="23S_rRNA_IVP"/>
    <property type="match status" value="1"/>
</dbReference>
<proteinExistence type="predicted"/>
<dbReference type="PANTHER" id="PTHR38471:SF2">
    <property type="entry name" value="FOUR HELIX BUNDLE PROTEIN"/>
    <property type="match status" value="1"/>
</dbReference>
<evidence type="ECO:0000313" key="1">
    <source>
        <dbReference type="EMBL" id="MBW2961441.1"/>
    </source>
</evidence>
<dbReference type="RefSeq" id="WP_219039725.1">
    <property type="nucleotide sequence ID" value="NZ_JAHWDF010000005.1"/>
</dbReference>
<dbReference type="InterPro" id="IPR012657">
    <property type="entry name" value="23S_rRNA-intervening_sequence"/>
</dbReference>
<name>A0ABS6W0R1_9FLAO</name>
<dbReference type="PIRSF" id="PIRSF035652">
    <property type="entry name" value="CHP02436"/>
    <property type="match status" value="1"/>
</dbReference>
<accession>A0ABS6W0R1</accession>
<keyword evidence="2" id="KW-1185">Reference proteome</keyword>
<dbReference type="EMBL" id="JAHWDF010000005">
    <property type="protein sequence ID" value="MBW2961441.1"/>
    <property type="molecule type" value="Genomic_DNA"/>
</dbReference>
<dbReference type="PANTHER" id="PTHR38471">
    <property type="entry name" value="FOUR HELIX BUNDLE PROTEIN"/>
    <property type="match status" value="1"/>
</dbReference>